<dbReference type="InterPro" id="IPR012340">
    <property type="entry name" value="NA-bd_OB-fold"/>
</dbReference>
<keyword evidence="1 3" id="KW-0547">Nucleotide-binding</keyword>
<dbReference type="GO" id="GO:0019843">
    <property type="term" value="F:rRNA binding"/>
    <property type="evidence" value="ECO:0007669"/>
    <property type="project" value="UniProtKB-KW"/>
</dbReference>
<keyword evidence="2 3" id="KW-0342">GTP-binding</keyword>
<sequence>MTIRKTHHERISDGAGAENVVAKKKGKKIRVAFKKNRQKKVRKNKLSSHQVDEHVDSQYMDASERLTGKGDLTRHRTVMGVEQETEDGTEIVIDIDESNCLPGRVIRAQGLNSVVQTADGNRYECTVRRLVRTMSRDDRNAVVAGDHVLIRPEGDEYQAVIERVEPRRSYLSRGSKRREHILVSNIDQAVIVVSADDPPLKPSLIDRFLISSEKGNIHSIICINKIDLVDPIELQPLIGVYAQLGYDIVLTSVVTGTGIPRLRSLLRGKQSVFSGQSGVGKSSLLNQIDNRLSLETAEISQENRKGKHTTRSAVLLEIATGGWVVDTPGIRQLQLWDVSPEEVEGFFREFHAFVPQCRFPDCSHTHEDNCGIKRAVHNDFISRQRYQSYLKIIAGDDPRPVYHQ</sequence>
<evidence type="ECO:0000259" key="4">
    <source>
        <dbReference type="PROSITE" id="PS50936"/>
    </source>
</evidence>
<feature type="binding site" evidence="3">
    <location>
        <begin position="275"/>
        <end position="283"/>
    </location>
    <ligand>
        <name>GTP</name>
        <dbReference type="ChEBI" id="CHEBI:37565"/>
    </ligand>
</feature>
<dbReference type="EMBL" id="CP036266">
    <property type="protein sequence ID" value="QDT24491.1"/>
    <property type="molecule type" value="Genomic_DNA"/>
</dbReference>
<comment type="cofactor">
    <cofactor evidence="3">
        <name>Zn(2+)</name>
        <dbReference type="ChEBI" id="CHEBI:29105"/>
    </cofactor>
    <text evidence="3">Binds 1 zinc ion per subunit.</text>
</comment>
<keyword evidence="3 6" id="KW-0378">Hydrolase</keyword>
<dbReference type="PANTHER" id="PTHR32120:SF11">
    <property type="entry name" value="SMALL RIBOSOMAL SUBUNIT BIOGENESIS GTPASE RSGA 1, MITOCHONDRIAL-RELATED"/>
    <property type="match status" value="1"/>
</dbReference>
<dbReference type="RefSeq" id="WP_232106714.1">
    <property type="nucleotide sequence ID" value="NZ_CP036266.1"/>
</dbReference>
<dbReference type="InterPro" id="IPR004881">
    <property type="entry name" value="Ribosome_biogen_GTPase_RsgA"/>
</dbReference>
<dbReference type="EC" id="3.6.1.-" evidence="3"/>
<comment type="subunit">
    <text evidence="3">Monomer. Associates with 30S ribosomal subunit, binds 16S rRNA.</text>
</comment>
<dbReference type="GO" id="GO:0042274">
    <property type="term" value="P:ribosomal small subunit biogenesis"/>
    <property type="evidence" value="ECO:0007669"/>
    <property type="project" value="UniProtKB-UniRule"/>
</dbReference>
<keyword evidence="3" id="KW-0699">rRNA-binding</keyword>
<keyword evidence="3" id="KW-0479">Metal-binding</keyword>
<dbReference type="GO" id="GO:0005737">
    <property type="term" value="C:cytoplasm"/>
    <property type="evidence" value="ECO:0007669"/>
    <property type="project" value="UniProtKB-SubCell"/>
</dbReference>
<dbReference type="NCBIfam" id="TIGR00157">
    <property type="entry name" value="ribosome small subunit-dependent GTPase A"/>
    <property type="match status" value="1"/>
</dbReference>
<dbReference type="GO" id="GO:0046872">
    <property type="term" value="F:metal ion binding"/>
    <property type="evidence" value="ECO:0007669"/>
    <property type="project" value="UniProtKB-KW"/>
</dbReference>
<dbReference type="PANTHER" id="PTHR32120">
    <property type="entry name" value="SMALL RIBOSOMAL SUBUNIT BIOGENESIS GTPASE RSGA"/>
    <property type="match status" value="1"/>
</dbReference>
<comment type="subcellular location">
    <subcellularLocation>
        <location evidence="3">Cytoplasm</location>
    </subcellularLocation>
</comment>
<comment type="similarity">
    <text evidence="3">Belongs to the TRAFAC class YlqF/YawG GTPase family. RsgA subfamily.</text>
</comment>
<dbReference type="InterPro" id="IPR010914">
    <property type="entry name" value="RsgA_GTPase_dom"/>
</dbReference>
<keyword evidence="3" id="KW-0694">RNA-binding</keyword>
<feature type="domain" description="EngC GTPase" evidence="4">
    <location>
        <begin position="184"/>
        <end position="331"/>
    </location>
</feature>
<dbReference type="PROSITE" id="PS50936">
    <property type="entry name" value="ENGC_GTPASE"/>
    <property type="match status" value="1"/>
</dbReference>
<dbReference type="Gene3D" id="1.10.40.50">
    <property type="entry name" value="Probable gtpase engc, domain 3"/>
    <property type="match status" value="1"/>
</dbReference>
<dbReference type="SUPFAM" id="SSF52540">
    <property type="entry name" value="P-loop containing nucleoside triphosphate hydrolases"/>
    <property type="match status" value="1"/>
</dbReference>
<dbReference type="InterPro" id="IPR027417">
    <property type="entry name" value="P-loop_NTPase"/>
</dbReference>
<protein>
    <recommendedName>
        <fullName evidence="3">Small ribosomal subunit biogenesis GTPase RsgA</fullName>
        <ecNumber evidence="3">3.6.1.-</ecNumber>
    </recommendedName>
</protein>
<keyword evidence="7" id="KW-1185">Reference proteome</keyword>
<keyword evidence="3" id="KW-0690">Ribosome biogenesis</keyword>
<accession>A0A517PYN3</accession>
<evidence type="ECO:0000256" key="2">
    <source>
        <dbReference type="ARBA" id="ARBA00023134"/>
    </source>
</evidence>
<feature type="binding site" evidence="3">
    <location>
        <begin position="224"/>
        <end position="227"/>
    </location>
    <ligand>
        <name>GTP</name>
        <dbReference type="ChEBI" id="CHEBI:37565"/>
    </ligand>
</feature>
<name>A0A517PYN3_9PLAN</name>
<dbReference type="AlphaFoldDB" id="A0A517PYN3"/>
<evidence type="ECO:0000256" key="1">
    <source>
        <dbReference type="ARBA" id="ARBA00022741"/>
    </source>
</evidence>
<dbReference type="InterPro" id="IPR030378">
    <property type="entry name" value="G_CP_dom"/>
</dbReference>
<feature type="binding site" evidence="3">
    <location>
        <position position="357"/>
    </location>
    <ligand>
        <name>Zn(2+)</name>
        <dbReference type="ChEBI" id="CHEBI:29105"/>
    </ligand>
</feature>
<feature type="binding site" evidence="3">
    <location>
        <position position="364"/>
    </location>
    <ligand>
        <name>Zn(2+)</name>
        <dbReference type="ChEBI" id="CHEBI:29105"/>
    </ligand>
</feature>
<dbReference type="Pfam" id="PF03193">
    <property type="entry name" value="RsgA_GTPase"/>
    <property type="match status" value="1"/>
</dbReference>
<feature type="binding site" evidence="3">
    <location>
        <position position="362"/>
    </location>
    <ligand>
        <name>Zn(2+)</name>
        <dbReference type="ChEBI" id="CHEBI:29105"/>
    </ligand>
</feature>
<dbReference type="Gene3D" id="3.40.50.300">
    <property type="entry name" value="P-loop containing nucleotide triphosphate hydrolases"/>
    <property type="match status" value="1"/>
</dbReference>
<feature type="domain" description="CP-type G" evidence="5">
    <location>
        <begin position="175"/>
        <end position="333"/>
    </location>
</feature>
<gene>
    <name evidence="3 6" type="primary">rsgA</name>
    <name evidence="6" type="ORF">HG66A1_63250</name>
</gene>
<comment type="function">
    <text evidence="3">One of several proteins that assist in the late maturation steps of the functional core of the 30S ribosomal subunit. Helps release RbfA from mature subunits. May play a role in the assembly of ribosomal proteins into the subunit. Circularly permuted GTPase that catalyzes slow GTP hydrolysis, GTPase activity is stimulated by the 30S ribosomal subunit.</text>
</comment>
<keyword evidence="3" id="KW-0862">Zinc</keyword>
<proteinExistence type="inferred from homology"/>
<reference evidence="6 7" key="1">
    <citation type="submission" date="2019-02" db="EMBL/GenBank/DDBJ databases">
        <title>Deep-cultivation of Planctomycetes and their phenomic and genomic characterization uncovers novel biology.</title>
        <authorList>
            <person name="Wiegand S."/>
            <person name="Jogler M."/>
            <person name="Boedeker C."/>
            <person name="Pinto D."/>
            <person name="Vollmers J."/>
            <person name="Rivas-Marin E."/>
            <person name="Kohn T."/>
            <person name="Peeters S.H."/>
            <person name="Heuer A."/>
            <person name="Rast P."/>
            <person name="Oberbeckmann S."/>
            <person name="Bunk B."/>
            <person name="Jeske O."/>
            <person name="Meyerdierks A."/>
            <person name="Storesund J.E."/>
            <person name="Kallscheuer N."/>
            <person name="Luecker S."/>
            <person name="Lage O.M."/>
            <person name="Pohl T."/>
            <person name="Merkel B.J."/>
            <person name="Hornburger P."/>
            <person name="Mueller R.-W."/>
            <person name="Bruemmer F."/>
            <person name="Labrenz M."/>
            <person name="Spormann A.M."/>
            <person name="Op den Camp H."/>
            <person name="Overmann J."/>
            <person name="Amann R."/>
            <person name="Jetten M.S.M."/>
            <person name="Mascher T."/>
            <person name="Medema M.H."/>
            <person name="Devos D.P."/>
            <person name="Kaster A.-K."/>
            <person name="Ovreas L."/>
            <person name="Rohde M."/>
            <person name="Galperin M.Y."/>
            <person name="Jogler C."/>
        </authorList>
    </citation>
    <scope>NUCLEOTIDE SEQUENCE [LARGE SCALE GENOMIC DNA]</scope>
    <source>
        <strain evidence="6 7">HG66A1</strain>
    </source>
</reference>
<evidence type="ECO:0000256" key="3">
    <source>
        <dbReference type="HAMAP-Rule" id="MF_01820"/>
    </source>
</evidence>
<dbReference type="Gene3D" id="2.40.50.140">
    <property type="entry name" value="Nucleic acid-binding proteins"/>
    <property type="match status" value="1"/>
</dbReference>
<feature type="binding site" evidence="3">
    <location>
        <position position="370"/>
    </location>
    <ligand>
        <name>Zn(2+)</name>
        <dbReference type="ChEBI" id="CHEBI:29105"/>
    </ligand>
</feature>
<keyword evidence="3" id="KW-0963">Cytoplasm</keyword>
<evidence type="ECO:0000313" key="7">
    <source>
        <dbReference type="Proteomes" id="UP000320421"/>
    </source>
</evidence>
<dbReference type="GO" id="GO:0005525">
    <property type="term" value="F:GTP binding"/>
    <property type="evidence" value="ECO:0007669"/>
    <property type="project" value="UniProtKB-UniRule"/>
</dbReference>
<dbReference type="Proteomes" id="UP000320421">
    <property type="component" value="Chromosome"/>
</dbReference>
<dbReference type="CDD" id="cd01854">
    <property type="entry name" value="YjeQ_EngC"/>
    <property type="match status" value="1"/>
</dbReference>
<evidence type="ECO:0000313" key="6">
    <source>
        <dbReference type="EMBL" id="QDT24491.1"/>
    </source>
</evidence>
<dbReference type="HAMAP" id="MF_01820">
    <property type="entry name" value="GTPase_RsgA"/>
    <property type="match status" value="1"/>
</dbReference>
<dbReference type="GO" id="GO:0003924">
    <property type="term" value="F:GTPase activity"/>
    <property type="evidence" value="ECO:0007669"/>
    <property type="project" value="UniProtKB-UniRule"/>
</dbReference>
<evidence type="ECO:0000259" key="5">
    <source>
        <dbReference type="PROSITE" id="PS51721"/>
    </source>
</evidence>
<organism evidence="6 7">
    <name type="scientific">Gimesia chilikensis</name>
    <dbReference type="NCBI Taxonomy" id="2605989"/>
    <lineage>
        <taxon>Bacteria</taxon>
        <taxon>Pseudomonadati</taxon>
        <taxon>Planctomycetota</taxon>
        <taxon>Planctomycetia</taxon>
        <taxon>Planctomycetales</taxon>
        <taxon>Planctomycetaceae</taxon>
        <taxon>Gimesia</taxon>
    </lineage>
</organism>
<dbReference type="PROSITE" id="PS51721">
    <property type="entry name" value="G_CP"/>
    <property type="match status" value="1"/>
</dbReference>